<feature type="domain" description="EF-hand" evidence="11">
    <location>
        <begin position="275"/>
        <end position="310"/>
    </location>
</feature>
<dbReference type="AlphaFoldDB" id="A0A8T0AHJ7"/>
<evidence type="ECO:0000259" key="11">
    <source>
        <dbReference type="PROSITE" id="PS50222"/>
    </source>
</evidence>
<dbReference type="PROSITE" id="PS00018">
    <property type="entry name" value="EF_HAND_1"/>
    <property type="match status" value="4"/>
</dbReference>
<dbReference type="GO" id="GO:0008270">
    <property type="term" value="F:zinc ion binding"/>
    <property type="evidence" value="ECO:0007669"/>
    <property type="project" value="UniProtKB-KW"/>
</dbReference>
<dbReference type="InterPro" id="IPR002048">
    <property type="entry name" value="EF_hand_dom"/>
</dbReference>
<gene>
    <name evidence="12" type="ORF">HF521_012446</name>
</gene>
<evidence type="ECO:0000256" key="6">
    <source>
        <dbReference type="ARBA" id="ARBA00022837"/>
    </source>
</evidence>
<keyword evidence="13" id="KW-1185">Reference proteome</keyword>
<evidence type="ECO:0000259" key="10">
    <source>
        <dbReference type="PROSITE" id="PS50157"/>
    </source>
</evidence>
<dbReference type="FunFam" id="1.10.238.10:FF:000527">
    <property type="entry name" value="Calmodulin-3"/>
    <property type="match status" value="1"/>
</dbReference>
<dbReference type="PROSITE" id="PS50222">
    <property type="entry name" value="EF_HAND_2"/>
    <property type="match status" value="4"/>
</dbReference>
<evidence type="ECO:0000256" key="5">
    <source>
        <dbReference type="ARBA" id="ARBA00022737"/>
    </source>
</evidence>
<evidence type="ECO:0000256" key="1">
    <source>
        <dbReference type="ARBA" id="ARBA00009763"/>
    </source>
</evidence>
<organism evidence="12 13">
    <name type="scientific">Silurus meridionalis</name>
    <name type="common">Southern catfish</name>
    <name type="synonym">Silurus soldatovi meridionalis</name>
    <dbReference type="NCBI Taxonomy" id="175797"/>
    <lineage>
        <taxon>Eukaryota</taxon>
        <taxon>Metazoa</taxon>
        <taxon>Chordata</taxon>
        <taxon>Craniata</taxon>
        <taxon>Vertebrata</taxon>
        <taxon>Euteleostomi</taxon>
        <taxon>Actinopterygii</taxon>
        <taxon>Neopterygii</taxon>
        <taxon>Teleostei</taxon>
        <taxon>Ostariophysi</taxon>
        <taxon>Siluriformes</taxon>
        <taxon>Siluridae</taxon>
        <taxon>Silurus</taxon>
    </lineage>
</organism>
<dbReference type="EMBL" id="JABFDY010000023">
    <property type="protein sequence ID" value="KAF7690642.1"/>
    <property type="molecule type" value="Genomic_DNA"/>
</dbReference>
<dbReference type="GO" id="GO:0016460">
    <property type="term" value="C:myosin II complex"/>
    <property type="evidence" value="ECO:0007669"/>
    <property type="project" value="TreeGrafter"/>
</dbReference>
<comment type="function">
    <text evidence="7">Calmodulin acts as part of a calcium signal transduction pathway by mediating the control of a large number of enzymes, ion channels, aquaporins and other proteins through calcium-binding. Calcium-binding is required for the activation of calmodulin. Among the enzymes to be stimulated by the calmodulin-calcium complex are a number of protein kinases, such as myosin light-chain kinases and calmodulin-dependent protein kinase type II (CaMK2), and phosphatases.</text>
</comment>
<evidence type="ECO:0000256" key="2">
    <source>
        <dbReference type="ARBA" id="ARBA00020786"/>
    </source>
</evidence>
<keyword evidence="3" id="KW-0488">Methylation</keyword>
<comment type="caution">
    <text evidence="12">The sequence shown here is derived from an EMBL/GenBank/DDBJ whole genome shotgun (WGS) entry which is preliminary data.</text>
</comment>
<proteinExistence type="inferred from homology"/>
<reference evidence="12" key="1">
    <citation type="submission" date="2020-08" db="EMBL/GenBank/DDBJ databases">
        <title>Chromosome-level assembly of Southern catfish (Silurus meridionalis) provides insights into visual adaptation to the nocturnal and benthic lifestyles.</title>
        <authorList>
            <person name="Zhang Y."/>
            <person name="Wang D."/>
            <person name="Peng Z."/>
        </authorList>
    </citation>
    <scope>NUCLEOTIDE SEQUENCE</scope>
    <source>
        <strain evidence="12">SWU-2019-XX</strain>
        <tissue evidence="12">Muscle</tissue>
    </source>
</reference>
<evidence type="ECO:0000256" key="4">
    <source>
        <dbReference type="ARBA" id="ARBA00022723"/>
    </source>
</evidence>
<evidence type="ECO:0000256" key="8">
    <source>
        <dbReference type="PROSITE-ProRule" id="PRU00042"/>
    </source>
</evidence>
<keyword evidence="8" id="KW-0863">Zinc-finger</keyword>
<dbReference type="InterPro" id="IPR013087">
    <property type="entry name" value="Znf_C2H2_type"/>
</dbReference>
<dbReference type="SMART" id="SM00054">
    <property type="entry name" value="EFh"/>
    <property type="match status" value="4"/>
</dbReference>
<feature type="domain" description="EF-hand" evidence="11">
    <location>
        <begin position="311"/>
        <end position="346"/>
    </location>
</feature>
<dbReference type="SUPFAM" id="SSF47473">
    <property type="entry name" value="EF-hand"/>
    <property type="match status" value="1"/>
</dbReference>
<keyword evidence="5" id="KW-0677">Repeat</keyword>
<dbReference type="InterPro" id="IPR011992">
    <property type="entry name" value="EF-hand-dom_pair"/>
</dbReference>
<dbReference type="PANTHER" id="PTHR23048:SF0">
    <property type="entry name" value="CALMODULIN LIKE 3"/>
    <property type="match status" value="1"/>
</dbReference>
<dbReference type="Proteomes" id="UP000606274">
    <property type="component" value="Unassembled WGS sequence"/>
</dbReference>
<feature type="region of interest" description="Disordered" evidence="9">
    <location>
        <begin position="68"/>
        <end position="126"/>
    </location>
</feature>
<dbReference type="CDD" id="cd00051">
    <property type="entry name" value="EFh"/>
    <property type="match status" value="2"/>
</dbReference>
<dbReference type="PANTHER" id="PTHR23048">
    <property type="entry name" value="MYOSIN LIGHT CHAIN 1, 3"/>
    <property type="match status" value="1"/>
</dbReference>
<dbReference type="InterPro" id="IPR018247">
    <property type="entry name" value="EF_Hand_1_Ca_BS"/>
</dbReference>
<comment type="similarity">
    <text evidence="1">Belongs to the calmodulin family.</text>
</comment>
<name>A0A8T0AHJ7_SILME</name>
<dbReference type="InterPro" id="IPR050230">
    <property type="entry name" value="CALM/Myosin/TropC-like"/>
</dbReference>
<keyword evidence="8" id="KW-0862">Zinc</keyword>
<dbReference type="PROSITE" id="PS00028">
    <property type="entry name" value="ZINC_FINGER_C2H2_1"/>
    <property type="match status" value="1"/>
</dbReference>
<feature type="domain" description="C2H2-type" evidence="10">
    <location>
        <begin position="186"/>
        <end position="214"/>
    </location>
</feature>
<dbReference type="PROSITE" id="PS50157">
    <property type="entry name" value="ZINC_FINGER_C2H2_2"/>
    <property type="match status" value="1"/>
</dbReference>
<dbReference type="Pfam" id="PF13499">
    <property type="entry name" value="EF-hand_7"/>
    <property type="match status" value="2"/>
</dbReference>
<keyword evidence="6" id="KW-0106">Calcium</keyword>
<protein>
    <recommendedName>
        <fullName evidence="2">Calmodulin</fullName>
    </recommendedName>
</protein>
<feature type="domain" description="EF-hand" evidence="11">
    <location>
        <begin position="384"/>
        <end position="416"/>
    </location>
</feature>
<dbReference type="Gene3D" id="1.10.238.10">
    <property type="entry name" value="EF-hand"/>
    <property type="match status" value="3"/>
</dbReference>
<dbReference type="GO" id="GO:0005509">
    <property type="term" value="F:calcium ion binding"/>
    <property type="evidence" value="ECO:0007669"/>
    <property type="project" value="InterPro"/>
</dbReference>
<sequence length="416" mass="47025">MSQTQHHHSLMDNKHLLQRNNPYPTLYLGYEKPPDNNPRVFRVEDTSSSPDSGSFRQFVMEAAEVLPRPSGKPLHTPAHSQVSEDMRTNHRKPIKKEDNTDKGHLCGTASTEGHVTPAHGKKPVIKEEPDDEDYLCEGTSNAVLPSRSLDDQNEKYKIMLVKEEESDEEGGMCTTTVCEMDDVQVVSCFWCSLSYTSQTDLESHIRRAHNDEYEKVRECPGWRNSLAARRGGGIHFTHIHTADRTNSIAAPRKPLPPYRVSLRSTNNMADQLTEEQIAEFKEAFSLFDKDGDGTITTKELGTVMRSLGQNPTEAELQDMINEVDADGNGTIDFPEFLTMMARKMKDTDSEEEIREAFRVFDKDGNGYISAAELRHVMTNLGEKLTDEEVDEMIREADIDGDGQVNYEEFVQMMTAK</sequence>
<evidence type="ECO:0000313" key="12">
    <source>
        <dbReference type="EMBL" id="KAF7690642.1"/>
    </source>
</evidence>
<feature type="compositionally biased region" description="Basic and acidic residues" evidence="9">
    <location>
        <begin position="95"/>
        <end position="104"/>
    </location>
</feature>
<accession>A0A8T0AHJ7</accession>
<evidence type="ECO:0000313" key="13">
    <source>
        <dbReference type="Proteomes" id="UP000606274"/>
    </source>
</evidence>
<evidence type="ECO:0000256" key="3">
    <source>
        <dbReference type="ARBA" id="ARBA00022481"/>
    </source>
</evidence>
<feature type="domain" description="EF-hand" evidence="11">
    <location>
        <begin position="348"/>
        <end position="383"/>
    </location>
</feature>
<evidence type="ECO:0000256" key="7">
    <source>
        <dbReference type="ARBA" id="ARBA00037485"/>
    </source>
</evidence>
<keyword evidence="4" id="KW-0479">Metal-binding</keyword>
<evidence type="ECO:0000256" key="9">
    <source>
        <dbReference type="SAM" id="MobiDB-lite"/>
    </source>
</evidence>